<dbReference type="PANTHER" id="PTHR34820">
    <property type="entry name" value="INNER MEMBRANE PROTEIN YEBZ"/>
    <property type="match status" value="1"/>
</dbReference>
<feature type="transmembrane region" description="Helical" evidence="6">
    <location>
        <begin position="128"/>
        <end position="147"/>
    </location>
</feature>
<feature type="domain" description="Copper resistance protein D" evidence="7">
    <location>
        <begin position="154"/>
        <end position="245"/>
    </location>
</feature>
<comment type="subcellular location">
    <subcellularLocation>
        <location evidence="1">Cell membrane</location>
        <topology evidence="1">Multi-pass membrane protein</topology>
    </subcellularLocation>
</comment>
<proteinExistence type="predicted"/>
<keyword evidence="3 6" id="KW-0812">Transmembrane</keyword>
<dbReference type="RefSeq" id="WP_224607353.1">
    <property type="nucleotide sequence ID" value="NZ_JAIQXV010000006.1"/>
</dbReference>
<evidence type="ECO:0000256" key="4">
    <source>
        <dbReference type="ARBA" id="ARBA00022989"/>
    </source>
</evidence>
<evidence type="ECO:0000313" key="9">
    <source>
        <dbReference type="Proteomes" id="UP001596317"/>
    </source>
</evidence>
<organism evidence="8 9">
    <name type="scientific">Deinococcus multiflagellatus</name>
    <dbReference type="NCBI Taxonomy" id="1656887"/>
    <lineage>
        <taxon>Bacteria</taxon>
        <taxon>Thermotogati</taxon>
        <taxon>Deinococcota</taxon>
        <taxon>Deinococci</taxon>
        <taxon>Deinococcales</taxon>
        <taxon>Deinococcaceae</taxon>
        <taxon>Deinococcus</taxon>
    </lineage>
</organism>
<keyword evidence="4 6" id="KW-1133">Transmembrane helix</keyword>
<dbReference type="Pfam" id="PF05425">
    <property type="entry name" value="CopD"/>
    <property type="match status" value="1"/>
</dbReference>
<feature type="transmembrane region" description="Helical" evidence="6">
    <location>
        <begin position="97"/>
        <end position="116"/>
    </location>
</feature>
<feature type="transmembrane region" description="Helical" evidence="6">
    <location>
        <begin position="159"/>
        <end position="178"/>
    </location>
</feature>
<evidence type="ECO:0000256" key="2">
    <source>
        <dbReference type="ARBA" id="ARBA00022475"/>
    </source>
</evidence>
<evidence type="ECO:0000259" key="7">
    <source>
        <dbReference type="Pfam" id="PF05425"/>
    </source>
</evidence>
<sequence>MLALLTGLTHLGLVALLGGVLARRLWTPGWPRLWVPALGAGLLLLGWGGQLALTLSALGFTAPADVLVYLTGTGPGRSMLLALLGAALLLAAETGRWPWLALPLAAAVVVWGAAGVGHGAGHGVGVRALHAAHAAAMCVWLGGVLTLLRRGSPELARRFSPVAVACVLTLALTGLAMAGQHLRLPSAWTGTPYGQTLLLKLGAVAVTLGLALGVRRALARGQGLRAPLRREALGLLAVLALTALLVTQPPPAGHATHAAARLELP</sequence>
<dbReference type="EMBL" id="JBHSWB010000003">
    <property type="protein sequence ID" value="MFC6663430.1"/>
    <property type="molecule type" value="Genomic_DNA"/>
</dbReference>
<keyword evidence="9" id="KW-1185">Reference proteome</keyword>
<protein>
    <submittedName>
        <fullName evidence="8">CopD family protein</fullName>
    </submittedName>
</protein>
<comment type="caution">
    <text evidence="8">The sequence shown here is derived from an EMBL/GenBank/DDBJ whole genome shotgun (WGS) entry which is preliminary data.</text>
</comment>
<reference evidence="9" key="1">
    <citation type="journal article" date="2019" name="Int. J. Syst. Evol. Microbiol.">
        <title>The Global Catalogue of Microorganisms (GCM) 10K type strain sequencing project: providing services to taxonomists for standard genome sequencing and annotation.</title>
        <authorList>
            <consortium name="The Broad Institute Genomics Platform"/>
            <consortium name="The Broad Institute Genome Sequencing Center for Infectious Disease"/>
            <person name="Wu L."/>
            <person name="Ma J."/>
        </authorList>
    </citation>
    <scope>NUCLEOTIDE SEQUENCE [LARGE SCALE GENOMIC DNA]</scope>
    <source>
        <strain evidence="9">CCUG 63830</strain>
    </source>
</reference>
<keyword evidence="2" id="KW-1003">Cell membrane</keyword>
<evidence type="ECO:0000313" key="8">
    <source>
        <dbReference type="EMBL" id="MFC6663430.1"/>
    </source>
</evidence>
<evidence type="ECO:0000256" key="6">
    <source>
        <dbReference type="SAM" id="Phobius"/>
    </source>
</evidence>
<feature type="transmembrane region" description="Helical" evidence="6">
    <location>
        <begin position="230"/>
        <end position="247"/>
    </location>
</feature>
<dbReference type="InterPro" id="IPR032694">
    <property type="entry name" value="CopC/D"/>
</dbReference>
<accession>A0ABW1ZV14</accession>
<feature type="transmembrane region" description="Helical" evidence="6">
    <location>
        <begin position="66"/>
        <end position="90"/>
    </location>
</feature>
<evidence type="ECO:0000256" key="1">
    <source>
        <dbReference type="ARBA" id="ARBA00004651"/>
    </source>
</evidence>
<evidence type="ECO:0000256" key="3">
    <source>
        <dbReference type="ARBA" id="ARBA00022692"/>
    </source>
</evidence>
<dbReference type="InterPro" id="IPR008457">
    <property type="entry name" value="Cu-R_CopD_dom"/>
</dbReference>
<dbReference type="PANTHER" id="PTHR34820:SF4">
    <property type="entry name" value="INNER MEMBRANE PROTEIN YEBZ"/>
    <property type="match status" value="1"/>
</dbReference>
<dbReference type="Proteomes" id="UP001596317">
    <property type="component" value="Unassembled WGS sequence"/>
</dbReference>
<name>A0ABW1ZV14_9DEIO</name>
<keyword evidence="5 6" id="KW-0472">Membrane</keyword>
<gene>
    <name evidence="8" type="ORF">ACFP90_25725</name>
</gene>
<evidence type="ECO:0000256" key="5">
    <source>
        <dbReference type="ARBA" id="ARBA00023136"/>
    </source>
</evidence>
<feature type="transmembrane region" description="Helical" evidence="6">
    <location>
        <begin position="198"/>
        <end position="218"/>
    </location>
</feature>